<evidence type="ECO:0000256" key="1">
    <source>
        <dbReference type="SAM" id="MobiDB-lite"/>
    </source>
</evidence>
<protein>
    <submittedName>
        <fullName evidence="2">Uncharacterized protein</fullName>
    </submittedName>
</protein>
<evidence type="ECO:0000313" key="3">
    <source>
        <dbReference type="Proteomes" id="UP001154114"/>
    </source>
</evidence>
<evidence type="ECO:0000313" key="2">
    <source>
        <dbReference type="EMBL" id="CAD0195852.1"/>
    </source>
</evidence>
<dbReference type="EMBL" id="LR824007">
    <property type="protein sequence ID" value="CAD0195852.1"/>
    <property type="molecule type" value="Genomic_DNA"/>
</dbReference>
<feature type="compositionally biased region" description="Basic and acidic residues" evidence="1">
    <location>
        <begin position="26"/>
        <end position="37"/>
    </location>
</feature>
<dbReference type="Proteomes" id="UP001154114">
    <property type="component" value="Chromosome 4"/>
</dbReference>
<feature type="region of interest" description="Disordered" evidence="1">
    <location>
        <begin position="15"/>
        <end position="37"/>
    </location>
</feature>
<reference evidence="2" key="1">
    <citation type="submission" date="2021-12" db="EMBL/GenBank/DDBJ databases">
        <authorList>
            <person name="King R."/>
        </authorList>
    </citation>
    <scope>NUCLEOTIDE SEQUENCE</scope>
</reference>
<accession>A0A9N8PZM8</accession>
<name>A0A9N8PZM8_CHRIL</name>
<feature type="region of interest" description="Disordered" evidence="1">
    <location>
        <begin position="82"/>
        <end position="137"/>
    </location>
</feature>
<organism evidence="2 3">
    <name type="scientific">Chrysodeixis includens</name>
    <name type="common">Soybean looper</name>
    <name type="synonym">Pseudoplusia includens</name>
    <dbReference type="NCBI Taxonomy" id="689277"/>
    <lineage>
        <taxon>Eukaryota</taxon>
        <taxon>Metazoa</taxon>
        <taxon>Ecdysozoa</taxon>
        <taxon>Arthropoda</taxon>
        <taxon>Hexapoda</taxon>
        <taxon>Insecta</taxon>
        <taxon>Pterygota</taxon>
        <taxon>Neoptera</taxon>
        <taxon>Endopterygota</taxon>
        <taxon>Lepidoptera</taxon>
        <taxon>Glossata</taxon>
        <taxon>Ditrysia</taxon>
        <taxon>Noctuoidea</taxon>
        <taxon>Noctuidae</taxon>
        <taxon>Plusiinae</taxon>
        <taxon>Chrysodeixis</taxon>
    </lineage>
</organism>
<gene>
    <name evidence="2" type="ORF">CINC_LOCUS10149</name>
</gene>
<keyword evidence="3" id="KW-1185">Reference proteome</keyword>
<dbReference type="AlphaFoldDB" id="A0A9N8PZM8"/>
<feature type="compositionally biased region" description="Basic and acidic residues" evidence="1">
    <location>
        <begin position="110"/>
        <end position="124"/>
    </location>
</feature>
<sequence>MRRVRAARPLALGRREAAGECAASSHSEDDKARNRGSRDAWAAMLGGSGRHVTGPSPLTFAIKIIVLQTCWMFTNSYFCSVPAKNSRRNKKTAEPPPGRAEPGRAASGRTEPRRAAPSRTEPHRAAPGHLQQTRDRN</sequence>
<proteinExistence type="predicted"/>